<dbReference type="RefSeq" id="WP_337706239.1">
    <property type="nucleotide sequence ID" value="NZ_JBBEGM010000014.1"/>
</dbReference>
<dbReference type="Gene3D" id="3.90.79.10">
    <property type="entry name" value="Nucleoside Triphosphate Pyrophosphohydrolase"/>
    <property type="match status" value="1"/>
</dbReference>
<sequence length="156" mass="16521">MGDPRTVPGASRDHAIPRPGDVLCVGGIVTDPRGRLLLIRRAHDPEAGRWSLPGGKVEPGESVRDATAREVAEETGLDVVVGEEVGHVRRPAPGGRTFVIHDFRCRLRRSGAEPRAGDDAADARWVDGAAYAAMDAAGELVTGLTVALRGWDCLPS</sequence>
<organism evidence="4 5">
    <name type="scientific">Actinomycetospora flava</name>
    <dbReference type="NCBI Taxonomy" id="3129232"/>
    <lineage>
        <taxon>Bacteria</taxon>
        <taxon>Bacillati</taxon>
        <taxon>Actinomycetota</taxon>
        <taxon>Actinomycetes</taxon>
        <taxon>Pseudonocardiales</taxon>
        <taxon>Pseudonocardiaceae</taxon>
        <taxon>Actinomycetospora</taxon>
    </lineage>
</organism>
<evidence type="ECO:0000256" key="1">
    <source>
        <dbReference type="ARBA" id="ARBA00005582"/>
    </source>
</evidence>
<dbReference type="InterPro" id="IPR015797">
    <property type="entry name" value="NUDIX_hydrolase-like_dom_sf"/>
</dbReference>
<dbReference type="PROSITE" id="PS51462">
    <property type="entry name" value="NUDIX"/>
    <property type="match status" value="1"/>
</dbReference>
<dbReference type="InterPro" id="IPR000086">
    <property type="entry name" value="NUDIX_hydrolase_dom"/>
</dbReference>
<dbReference type="PANTHER" id="PTHR43736:SF1">
    <property type="entry name" value="DIHYDRONEOPTERIN TRIPHOSPHATE DIPHOSPHATASE"/>
    <property type="match status" value="1"/>
</dbReference>
<dbReference type="Pfam" id="PF00293">
    <property type="entry name" value="NUDIX"/>
    <property type="match status" value="1"/>
</dbReference>
<protein>
    <submittedName>
        <fullName evidence="4">NUDIX domain-containing protein</fullName>
    </submittedName>
</protein>
<keyword evidence="2" id="KW-0378">Hydrolase</keyword>
<name>A0ABU8MDW3_9PSEU</name>
<dbReference type="PANTHER" id="PTHR43736">
    <property type="entry name" value="ADP-RIBOSE PYROPHOSPHATASE"/>
    <property type="match status" value="1"/>
</dbReference>
<evidence type="ECO:0000313" key="5">
    <source>
        <dbReference type="Proteomes" id="UP001369736"/>
    </source>
</evidence>
<evidence type="ECO:0000256" key="2">
    <source>
        <dbReference type="ARBA" id="ARBA00022801"/>
    </source>
</evidence>
<dbReference type="SUPFAM" id="SSF55811">
    <property type="entry name" value="Nudix"/>
    <property type="match status" value="1"/>
</dbReference>
<evidence type="ECO:0000259" key="3">
    <source>
        <dbReference type="PROSITE" id="PS51462"/>
    </source>
</evidence>
<dbReference type="EMBL" id="JBBEGM010000014">
    <property type="protein sequence ID" value="MEJ2864870.1"/>
    <property type="molecule type" value="Genomic_DNA"/>
</dbReference>
<comment type="caution">
    <text evidence="4">The sequence shown here is derived from an EMBL/GenBank/DDBJ whole genome shotgun (WGS) entry which is preliminary data.</text>
</comment>
<feature type="domain" description="Nudix hydrolase" evidence="3">
    <location>
        <begin position="20"/>
        <end position="148"/>
    </location>
</feature>
<proteinExistence type="inferred from homology"/>
<dbReference type="PRINTS" id="PR00502">
    <property type="entry name" value="NUDIXFAMILY"/>
</dbReference>
<dbReference type="Proteomes" id="UP001369736">
    <property type="component" value="Unassembled WGS sequence"/>
</dbReference>
<accession>A0ABU8MDW3</accession>
<keyword evidence="5" id="KW-1185">Reference proteome</keyword>
<dbReference type="InterPro" id="IPR020476">
    <property type="entry name" value="Nudix_hydrolase"/>
</dbReference>
<comment type="similarity">
    <text evidence="1">Belongs to the Nudix hydrolase family.</text>
</comment>
<evidence type="ECO:0000313" key="4">
    <source>
        <dbReference type="EMBL" id="MEJ2864870.1"/>
    </source>
</evidence>
<reference evidence="4 5" key="1">
    <citation type="submission" date="2024-03" db="EMBL/GenBank/DDBJ databases">
        <title>Actinomycetospora sp. OC33-EN07, a novel actinomycete isolated from wild orchid (Aerides multiflora).</title>
        <authorList>
            <person name="Suriyachadkun C."/>
        </authorList>
    </citation>
    <scope>NUCLEOTIDE SEQUENCE [LARGE SCALE GENOMIC DNA]</scope>
    <source>
        <strain evidence="4 5">OC33-EN07</strain>
    </source>
</reference>
<gene>
    <name evidence="4" type="ORF">WCD58_27180</name>
</gene>